<evidence type="ECO:0000256" key="2">
    <source>
        <dbReference type="ARBA" id="ARBA00022999"/>
    </source>
</evidence>
<feature type="compositionally biased region" description="Basic and acidic residues" evidence="4">
    <location>
        <begin position="1"/>
        <end position="11"/>
    </location>
</feature>
<dbReference type="AlphaFoldDB" id="A0AAV2LJA3"/>
<feature type="compositionally biased region" description="Basic and acidic residues" evidence="4">
    <location>
        <begin position="18"/>
        <end position="28"/>
    </location>
</feature>
<dbReference type="PROSITE" id="PS50001">
    <property type="entry name" value="SH2"/>
    <property type="match status" value="1"/>
</dbReference>
<evidence type="ECO:0000256" key="1">
    <source>
        <dbReference type="ARBA" id="ARBA00004906"/>
    </source>
</evidence>
<evidence type="ECO:0000256" key="4">
    <source>
        <dbReference type="SAM" id="MobiDB-lite"/>
    </source>
</evidence>
<name>A0AAV2LJA3_KNICA</name>
<reference evidence="7 8" key="1">
    <citation type="submission" date="2024-04" db="EMBL/GenBank/DDBJ databases">
        <authorList>
            <person name="Waldvogel A.-M."/>
            <person name="Schoenle A."/>
        </authorList>
    </citation>
    <scope>NUCLEOTIDE SEQUENCE [LARGE SCALE GENOMIC DNA]</scope>
</reference>
<feature type="domain" description="SOCS box" evidence="6">
    <location>
        <begin position="165"/>
        <end position="216"/>
    </location>
</feature>
<keyword evidence="2 3" id="KW-0727">SH2 domain</keyword>
<dbReference type="Pfam" id="PF00017">
    <property type="entry name" value="SH2"/>
    <property type="match status" value="1"/>
</dbReference>
<comment type="pathway">
    <text evidence="1">Protein modification; protein ubiquitination.</text>
</comment>
<proteinExistence type="predicted"/>
<evidence type="ECO:0000313" key="7">
    <source>
        <dbReference type="EMBL" id="CAL1601225.1"/>
    </source>
</evidence>
<dbReference type="GO" id="GO:0046935">
    <property type="term" value="F:1-phosphatidylinositol-3-kinase regulator activity"/>
    <property type="evidence" value="ECO:0007669"/>
    <property type="project" value="TreeGrafter"/>
</dbReference>
<dbReference type="SUPFAM" id="SSF55550">
    <property type="entry name" value="SH2 domain"/>
    <property type="match status" value="1"/>
</dbReference>
<keyword evidence="8" id="KW-1185">Reference proteome</keyword>
<gene>
    <name evidence="7" type="ORF">KC01_LOCUS29233</name>
</gene>
<dbReference type="EMBL" id="OZ035825">
    <property type="protein sequence ID" value="CAL1601225.1"/>
    <property type="molecule type" value="Genomic_DNA"/>
</dbReference>
<dbReference type="Proteomes" id="UP001497482">
    <property type="component" value="Chromosome 3"/>
</dbReference>
<dbReference type="PANTHER" id="PTHR10155">
    <property type="entry name" value="PHOSPHATIDYLINOSITOL 3-KINASE REGULATORY SUBUNIT"/>
    <property type="match status" value="1"/>
</dbReference>
<evidence type="ECO:0000256" key="3">
    <source>
        <dbReference type="PROSITE-ProRule" id="PRU00191"/>
    </source>
</evidence>
<feature type="domain" description="SH2" evidence="5">
    <location>
        <begin position="83"/>
        <end position="182"/>
    </location>
</feature>
<evidence type="ECO:0000313" key="8">
    <source>
        <dbReference type="Proteomes" id="UP001497482"/>
    </source>
</evidence>
<dbReference type="InterPro" id="IPR001496">
    <property type="entry name" value="SOCS_box"/>
</dbReference>
<organism evidence="7 8">
    <name type="scientific">Knipowitschia caucasica</name>
    <name type="common">Caucasian dwarf goby</name>
    <name type="synonym">Pomatoschistus caucasicus</name>
    <dbReference type="NCBI Taxonomy" id="637954"/>
    <lineage>
        <taxon>Eukaryota</taxon>
        <taxon>Metazoa</taxon>
        <taxon>Chordata</taxon>
        <taxon>Craniata</taxon>
        <taxon>Vertebrata</taxon>
        <taxon>Euteleostomi</taxon>
        <taxon>Actinopterygii</taxon>
        <taxon>Neopterygii</taxon>
        <taxon>Teleostei</taxon>
        <taxon>Neoteleostei</taxon>
        <taxon>Acanthomorphata</taxon>
        <taxon>Gobiaria</taxon>
        <taxon>Gobiiformes</taxon>
        <taxon>Gobioidei</taxon>
        <taxon>Gobiidae</taxon>
        <taxon>Gobiinae</taxon>
        <taxon>Knipowitschia</taxon>
    </lineage>
</organism>
<sequence length="216" mass="24562">MSRSTEEDRGHWGPRSRMLSEDVTDSHRKILEKQRRDRAEEISLQPLSEVDSAPLPTHLRAFSSAEQYQLVKETHLQLLHSGYYWGALTMNQAHAILSSAPQGSFLIRDSIQSDVFFTLSYSSDDGPTSVRVLLNKDLQFSLHGSNKSFASFFALLSHYTGPSCKLSTPYRKQRPERLTHMCRRALVRVYGADCISTVSGLSNKDKQNIYLYPYSI</sequence>
<dbReference type="SMART" id="SM00252">
    <property type="entry name" value="SH2"/>
    <property type="match status" value="1"/>
</dbReference>
<feature type="region of interest" description="Disordered" evidence="4">
    <location>
        <begin position="1"/>
        <end position="28"/>
    </location>
</feature>
<dbReference type="Gene3D" id="3.30.505.10">
    <property type="entry name" value="SH2 domain"/>
    <property type="match status" value="1"/>
</dbReference>
<dbReference type="PROSITE" id="PS50225">
    <property type="entry name" value="SOCS"/>
    <property type="match status" value="1"/>
</dbReference>
<dbReference type="InterPro" id="IPR036860">
    <property type="entry name" value="SH2_dom_sf"/>
</dbReference>
<dbReference type="GO" id="GO:0046854">
    <property type="term" value="P:phosphatidylinositol phosphate biosynthetic process"/>
    <property type="evidence" value="ECO:0007669"/>
    <property type="project" value="TreeGrafter"/>
</dbReference>
<protein>
    <recommendedName>
        <fullName evidence="9">Suppressor of cytokine signaling 1b</fullName>
    </recommendedName>
</protein>
<dbReference type="GO" id="GO:0005942">
    <property type="term" value="C:phosphatidylinositol 3-kinase complex"/>
    <property type="evidence" value="ECO:0007669"/>
    <property type="project" value="TreeGrafter"/>
</dbReference>
<dbReference type="InterPro" id="IPR000980">
    <property type="entry name" value="SH2"/>
</dbReference>
<evidence type="ECO:0000259" key="5">
    <source>
        <dbReference type="PROSITE" id="PS50001"/>
    </source>
</evidence>
<evidence type="ECO:0008006" key="9">
    <source>
        <dbReference type="Google" id="ProtNLM"/>
    </source>
</evidence>
<evidence type="ECO:0000259" key="6">
    <source>
        <dbReference type="PROSITE" id="PS50225"/>
    </source>
</evidence>
<dbReference type="PANTHER" id="PTHR10155:SF4">
    <property type="entry name" value="SUPPRESSOR OF CYTOKINE SIGNALING 1"/>
    <property type="match status" value="1"/>
</dbReference>
<accession>A0AAV2LJA3</accession>